<protein>
    <recommendedName>
        <fullName evidence="1">Integrase catalytic domain-containing protein</fullName>
    </recommendedName>
</protein>
<dbReference type="RefSeq" id="XP_070855507.1">
    <property type="nucleotide sequence ID" value="XM_070999406.1"/>
</dbReference>
<evidence type="ECO:0000313" key="3">
    <source>
        <dbReference type="RefSeq" id="XP_070855507.1"/>
    </source>
</evidence>
<dbReference type="PROSITE" id="PS50994">
    <property type="entry name" value="INTEGRASE"/>
    <property type="match status" value="1"/>
</dbReference>
<dbReference type="InterPro" id="IPR001878">
    <property type="entry name" value="Znf_CCHC"/>
</dbReference>
<dbReference type="SUPFAM" id="SSF56672">
    <property type="entry name" value="DNA/RNA polymerases"/>
    <property type="match status" value="1"/>
</dbReference>
<organism evidence="2 3">
    <name type="scientific">Drosophila suzukii</name>
    <name type="common">Spotted-wing drosophila fruit fly</name>
    <dbReference type="NCBI Taxonomy" id="28584"/>
    <lineage>
        <taxon>Eukaryota</taxon>
        <taxon>Metazoa</taxon>
        <taxon>Ecdysozoa</taxon>
        <taxon>Arthropoda</taxon>
        <taxon>Hexapoda</taxon>
        <taxon>Insecta</taxon>
        <taxon>Pterygota</taxon>
        <taxon>Neoptera</taxon>
        <taxon>Endopterygota</taxon>
        <taxon>Diptera</taxon>
        <taxon>Brachycera</taxon>
        <taxon>Muscomorpha</taxon>
        <taxon>Ephydroidea</taxon>
        <taxon>Drosophilidae</taxon>
        <taxon>Drosophila</taxon>
        <taxon>Sophophora</taxon>
    </lineage>
</organism>
<gene>
    <name evidence="3" type="primary">LOC139355087</name>
</gene>
<dbReference type="InterPro" id="IPR043502">
    <property type="entry name" value="DNA/RNA_pol_sf"/>
</dbReference>
<accession>A0ABM4TZU3</accession>
<dbReference type="InterPro" id="IPR012337">
    <property type="entry name" value="RNaseH-like_sf"/>
</dbReference>
<feature type="domain" description="Integrase catalytic" evidence="1">
    <location>
        <begin position="1348"/>
        <end position="1529"/>
    </location>
</feature>
<keyword evidence="2" id="KW-1185">Reference proteome</keyword>
<name>A0ABM4TZU3_DROSZ</name>
<dbReference type="SUPFAM" id="SSF53098">
    <property type="entry name" value="Ribonuclease H-like"/>
    <property type="match status" value="1"/>
</dbReference>
<dbReference type="PANTHER" id="PTHR47331">
    <property type="entry name" value="PHD-TYPE DOMAIN-CONTAINING PROTEIN"/>
    <property type="match status" value="1"/>
</dbReference>
<evidence type="ECO:0000313" key="2">
    <source>
        <dbReference type="Proteomes" id="UP001652628"/>
    </source>
</evidence>
<dbReference type="Pfam" id="PF05380">
    <property type="entry name" value="Peptidase_A17"/>
    <property type="match status" value="1"/>
</dbReference>
<dbReference type="Proteomes" id="UP001652628">
    <property type="component" value="Unplaced"/>
</dbReference>
<dbReference type="InterPro" id="IPR036397">
    <property type="entry name" value="RNaseH_sf"/>
</dbReference>
<dbReference type="SMART" id="SM00343">
    <property type="entry name" value="ZnF_C2HC"/>
    <property type="match status" value="2"/>
</dbReference>
<dbReference type="Pfam" id="PF03564">
    <property type="entry name" value="DUF1759"/>
    <property type="match status" value="1"/>
</dbReference>
<dbReference type="InterPro" id="IPR008042">
    <property type="entry name" value="Retrotrans_Pao"/>
</dbReference>
<dbReference type="InterPro" id="IPR005312">
    <property type="entry name" value="DUF1759"/>
</dbReference>
<sequence>MEQLKSLVKRRARLKANITRVLAWAEHTEIATYTEIVTRIDLLNEVLKEFNQFSDCIALHEEVEGYVDPEIDNAVYEAKYLRASAILKERSNDLQPGTSTSGASGSNGLHSHNDAILNLLQQNQQLFERLAVSQSTPNMHDHVGGDDTLANSRNSVLTANSNLSELPKIQIKRFSGNYTDWPSFQDIYESTIHNKQHLSNTQKFHHLKTLLVDEAANLVRHLAITDTAYNTAWERLKERYNRPRHIVNSFLEQFMSLPTTTKIDATVLRKVSDGANEIVRGLDAVNQTGRDCWIIYLALEKLDADTRRRWIERSMETDSPTLEEFFKFLDSRCEELELSKRELATGSKTTTHPEKPKRITQSMVAVESSGCTKCSSTEHTLYGCQQFLDMSGLQRRSFVKEKSLCYNCLRPGHGVNRCKSTYKCRQCKGNHHSLLHVQPNSQASGNLAQIAEGDEQNLSASNTNSVHSVMCPKERAPKRLYVHKALQNLLIKRNSNEAYYQLLWSLGLTRSASRILVTGISSVKADTTRGCSTLQIKYSISDDRLVVYAHVLGRITSSLERQNIDASTLEVFKDLQLADTHFNANTPVDILLGSEHVWSVFTGRKMYDNKGNLIAISSVFGWVITSLITSNASNAIALTTTMDIDNTLQKFWELENVQSNTKLEPEDDQVEKHFLATHSRDENGKYIVELPFNTESPEFGETLHGALKRFKSVERRLQQNEQLRTQYVYFMREYINLGHMREVPPEEIATGNHFFLPHHPVLGRKLRVVFDGSFRDANGKALNDTLFTGPSIQRDLFAVCLRFRMYKFAFSADIVKMFRQIWVNEKHRNYQKIVWREDPSDPIKHFQLCTVTYGTSCAPFLAVRVLEQLAVDHQDEYPNASKIPLEDFYDDTNAQSSPVKVLGLYWDPGKDILTYNIGLAANPDCTKRQVLSDVSRIFDPLGLLAPIVIQFKIIFQKLWLLNLDWDDPLPTKLADNWLKCRADLDTLQKFQLPRFVANDADNIELHGFSDASTKAYAAVVYSRVTNDDGSISVSLVAAKTRVAPLKQQSLPRLELCAALLLSQLIRSISSGLRHKNITVFAWSDSSIVLSWLSYAPAQLKTFVGNRTSEILDTLPRKAWRHVDSKSNPADCASRGLMAADLIDFHLWWNGPLWLRDQDQYLVKLSDSRFGLSLSDKRIQGEVKSNCLATVAVATQVHPLDELIARVSSWLKLVHIVAYVKRFIQRAQNPSCDRASRALTFEEIKAARIICIKHAQHCFHEDYQLLLAKKPLRNRSQLVKLAPMIDENDLLRVGGILHQSQLSREAKHPVLLPKTHRISKLILEHEHRVNLHPGVSSLFVIVRQRFWIIGSRPILLKDAKVRKPRISKGYICLFVCMVTSAIHLELVTDLTTETFLAALRRFISLRGKCSKIYSDNGTNFIGAKRSLNEMEELLSSQQHKDIVTSTLADDGIQWVLIPPRAPHWGGKWESAVRCVKLHLRRVTGNSTLTFEQMRTLLAQISAVIISRPLCYTSDTEDNYLSPAVLPSSETVFQGGPGCS</sequence>
<proteinExistence type="predicted"/>
<reference evidence="3" key="1">
    <citation type="submission" date="2025-08" db="UniProtKB">
        <authorList>
            <consortium name="RefSeq"/>
        </authorList>
    </citation>
    <scope>IDENTIFICATION</scope>
</reference>
<dbReference type="InterPro" id="IPR001584">
    <property type="entry name" value="Integrase_cat-core"/>
</dbReference>
<evidence type="ECO:0000259" key="1">
    <source>
        <dbReference type="PROSITE" id="PS50994"/>
    </source>
</evidence>
<dbReference type="GeneID" id="139355087"/>
<dbReference type="Gene3D" id="3.30.420.10">
    <property type="entry name" value="Ribonuclease H-like superfamily/Ribonuclease H"/>
    <property type="match status" value="1"/>
</dbReference>